<organism evidence="2 3">
    <name type="scientific">Limosilactobacillus reuteri</name>
    <name type="common">Lactobacillus reuteri</name>
    <dbReference type="NCBI Taxonomy" id="1598"/>
    <lineage>
        <taxon>Bacteria</taxon>
        <taxon>Bacillati</taxon>
        <taxon>Bacillota</taxon>
        <taxon>Bacilli</taxon>
        <taxon>Lactobacillales</taxon>
        <taxon>Lactobacillaceae</taxon>
        <taxon>Limosilactobacillus</taxon>
    </lineage>
</organism>
<dbReference type="Proteomes" id="UP000095141">
    <property type="component" value="Unassembled WGS sequence"/>
</dbReference>
<keyword evidence="1" id="KW-0472">Membrane</keyword>
<dbReference type="RefSeq" id="WP_066035349.1">
    <property type="nucleotide sequence ID" value="NZ_CP136906.1"/>
</dbReference>
<feature type="transmembrane region" description="Helical" evidence="1">
    <location>
        <begin position="66"/>
        <end position="87"/>
    </location>
</feature>
<reference evidence="2 3" key="1">
    <citation type="submission" date="2016-08" db="EMBL/GenBank/DDBJ databases">
        <title>Probiotic bacterium isolated from chicken gut.</title>
        <authorList>
            <person name="Levy J.L."/>
            <person name="Hassan H.M."/>
            <person name="Mendoza M.A."/>
        </authorList>
    </citation>
    <scope>NUCLEOTIDE SEQUENCE [LARGE SCALE GENOMIC DNA]</scope>
    <source>
        <strain evidence="2 3">P43</strain>
    </source>
</reference>
<protein>
    <submittedName>
        <fullName evidence="2">Uncharacterized protein</fullName>
    </submittedName>
</protein>
<dbReference type="EMBL" id="MCNS01000001">
    <property type="protein sequence ID" value="OCX50153.1"/>
    <property type="molecule type" value="Genomic_DNA"/>
</dbReference>
<evidence type="ECO:0000313" key="2">
    <source>
        <dbReference type="EMBL" id="OCX50153.1"/>
    </source>
</evidence>
<comment type="caution">
    <text evidence="2">The sequence shown here is derived from an EMBL/GenBank/DDBJ whole genome shotgun (WGS) entry which is preliminary data.</text>
</comment>
<evidence type="ECO:0000256" key="1">
    <source>
        <dbReference type="SAM" id="Phobius"/>
    </source>
</evidence>
<evidence type="ECO:0000313" key="3">
    <source>
        <dbReference type="Proteomes" id="UP000095141"/>
    </source>
</evidence>
<proteinExistence type="predicted"/>
<name>A0A1C2GFA6_LIMRT</name>
<keyword evidence="1" id="KW-1133">Transmembrane helix</keyword>
<dbReference type="AlphaFoldDB" id="A0A1C2GFA6"/>
<gene>
    <name evidence="2" type="ORF">BFD03_01080</name>
</gene>
<sequence>MTYDIKAIKKNAEHLGNAYFDDEDKLLLIDHSTLLKHNQYEVIKYEDIMYCYIDESDGVQTSNHSLGYATLGAMVGGFFGAMVGAAAGKQQRKVITGIQVQVMTTDQKEHYIDCVKLPDAKLNDIHYSTGQAVGSKVEEIIQDNL</sequence>
<keyword evidence="1" id="KW-0812">Transmembrane</keyword>
<accession>A0A1C2GFA6</accession>